<evidence type="ECO:0000313" key="3">
    <source>
        <dbReference type="Proteomes" id="UP000553948"/>
    </source>
</evidence>
<dbReference type="Proteomes" id="UP000553948">
    <property type="component" value="Unassembled WGS sequence"/>
</dbReference>
<organism evidence="2 3">
    <name type="scientific">Pseudomonas putida</name>
    <name type="common">Arthrobacter siderocapsulatus</name>
    <dbReference type="NCBI Taxonomy" id="303"/>
    <lineage>
        <taxon>Bacteria</taxon>
        <taxon>Pseudomonadati</taxon>
        <taxon>Pseudomonadota</taxon>
        <taxon>Gammaproteobacteria</taxon>
        <taxon>Pseudomonadales</taxon>
        <taxon>Pseudomonadaceae</taxon>
        <taxon>Pseudomonas</taxon>
    </lineage>
</organism>
<feature type="transmembrane region" description="Helical" evidence="1">
    <location>
        <begin position="169"/>
        <end position="186"/>
    </location>
</feature>
<gene>
    <name evidence="2" type="ORF">H4C47_26675</name>
</gene>
<keyword evidence="1" id="KW-0472">Membrane</keyword>
<protein>
    <submittedName>
        <fullName evidence="2">Uncharacterized protein</fullName>
    </submittedName>
</protein>
<dbReference type="AlphaFoldDB" id="A0A7W2QLQ8"/>
<dbReference type="EMBL" id="JACGDG010000041">
    <property type="protein sequence ID" value="MBA6119290.1"/>
    <property type="molecule type" value="Genomic_DNA"/>
</dbReference>
<feature type="transmembrane region" description="Helical" evidence="1">
    <location>
        <begin position="12"/>
        <end position="34"/>
    </location>
</feature>
<keyword evidence="1" id="KW-1133">Transmembrane helix</keyword>
<feature type="transmembrane region" description="Helical" evidence="1">
    <location>
        <begin position="206"/>
        <end position="225"/>
    </location>
</feature>
<proteinExistence type="predicted"/>
<dbReference type="RefSeq" id="WP_176515302.1">
    <property type="nucleotide sequence ID" value="NZ_CP060529.1"/>
</dbReference>
<accession>A0A7W2QLQ8</accession>
<sequence>MDFSKVFDPYKYGARVKPALLLVLPIVIYVMAFFEAARSWGGVLSSFLVAFGVIAFAASQMSSKGNKLQEKLYKTWGGAPTTIVLRHADDTVEGPTKMRYMKRLAVLVRDFVIITAEQERADPKAADDMYRSATAFLREQTRDTKKYAMIFNENVDYGFARNLTACKPFGIALTLVCLTLCLIGLYHTLDMPLKDLSLAALAQHPLLLAATGVELIILVCWIVLVNHEWVRVRGIAYAKRLFASCEEINQAG</sequence>
<comment type="caution">
    <text evidence="2">The sequence shown here is derived from an EMBL/GenBank/DDBJ whole genome shotgun (WGS) entry which is preliminary data.</text>
</comment>
<feature type="transmembrane region" description="Helical" evidence="1">
    <location>
        <begin position="40"/>
        <end position="58"/>
    </location>
</feature>
<reference evidence="2 3" key="1">
    <citation type="submission" date="2020-07" db="EMBL/GenBank/DDBJ databases">
        <title>Diversity of carbapenemase encoding genes among Pseudomonas putida group clinical isolates in a tertiary Brazilian hospital.</title>
        <authorList>
            <person name="Alberto-Lei F."/>
            <person name="Nodari C.S."/>
            <person name="Streling A.P."/>
            <person name="Paulino J.T."/>
            <person name="Bessa-Neto F.O."/>
            <person name="Cayo R."/>
            <person name="Gales A.C."/>
        </authorList>
    </citation>
    <scope>NUCLEOTIDE SEQUENCE [LARGE SCALE GENOMIC DNA]</scope>
    <source>
        <strain evidence="2 3">12464</strain>
    </source>
</reference>
<name>A0A7W2QLQ8_PSEPU</name>
<evidence type="ECO:0000256" key="1">
    <source>
        <dbReference type="SAM" id="Phobius"/>
    </source>
</evidence>
<evidence type="ECO:0000313" key="2">
    <source>
        <dbReference type="EMBL" id="MBA6119290.1"/>
    </source>
</evidence>
<keyword evidence="1" id="KW-0812">Transmembrane</keyword>